<evidence type="ECO:0000256" key="2">
    <source>
        <dbReference type="ARBA" id="ARBA00022692"/>
    </source>
</evidence>
<name>A0A1W0X6A4_HYPEX</name>
<dbReference type="InterPro" id="IPR006571">
    <property type="entry name" value="TLDc_dom"/>
</dbReference>
<feature type="transmembrane region" description="Helical" evidence="5">
    <location>
        <begin position="210"/>
        <end position="230"/>
    </location>
</feature>
<dbReference type="OrthoDB" id="10065050at2759"/>
<evidence type="ECO:0000256" key="5">
    <source>
        <dbReference type="SAM" id="Phobius"/>
    </source>
</evidence>
<proteinExistence type="predicted"/>
<dbReference type="PROSITE" id="PS50262">
    <property type="entry name" value="G_PROTEIN_RECEP_F1_2"/>
    <property type="match status" value="1"/>
</dbReference>
<dbReference type="SMART" id="SM00584">
    <property type="entry name" value="TLDc"/>
    <property type="match status" value="1"/>
</dbReference>
<dbReference type="Pfam" id="PF00001">
    <property type="entry name" value="7tm_1"/>
    <property type="match status" value="1"/>
</dbReference>
<evidence type="ECO:0000259" key="6">
    <source>
        <dbReference type="PROSITE" id="PS50262"/>
    </source>
</evidence>
<keyword evidence="4 5" id="KW-0472">Membrane</keyword>
<protein>
    <recommendedName>
        <fullName evidence="10">TLDc domain-containing protein</fullName>
    </recommendedName>
</protein>
<evidence type="ECO:0000313" key="8">
    <source>
        <dbReference type="EMBL" id="OQV22852.1"/>
    </source>
</evidence>
<gene>
    <name evidence="8" type="ORF">BV898_03284</name>
</gene>
<evidence type="ECO:0000313" key="9">
    <source>
        <dbReference type="Proteomes" id="UP000192578"/>
    </source>
</evidence>
<organism evidence="8 9">
    <name type="scientific">Hypsibius exemplaris</name>
    <name type="common">Freshwater tardigrade</name>
    <dbReference type="NCBI Taxonomy" id="2072580"/>
    <lineage>
        <taxon>Eukaryota</taxon>
        <taxon>Metazoa</taxon>
        <taxon>Ecdysozoa</taxon>
        <taxon>Tardigrada</taxon>
        <taxon>Eutardigrada</taxon>
        <taxon>Parachela</taxon>
        <taxon>Hypsibioidea</taxon>
        <taxon>Hypsibiidae</taxon>
        <taxon>Hypsibius</taxon>
    </lineage>
</organism>
<dbReference type="GO" id="GO:0004930">
    <property type="term" value="F:G protein-coupled receptor activity"/>
    <property type="evidence" value="ECO:0007669"/>
    <property type="project" value="InterPro"/>
</dbReference>
<evidence type="ECO:0008006" key="10">
    <source>
        <dbReference type="Google" id="ProtNLM"/>
    </source>
</evidence>
<keyword evidence="9" id="KW-1185">Reference proteome</keyword>
<feature type="transmembrane region" description="Helical" evidence="5">
    <location>
        <begin position="337"/>
        <end position="357"/>
    </location>
</feature>
<feature type="domain" description="G-protein coupled receptors family 1 profile" evidence="6">
    <location>
        <begin position="39"/>
        <end position="353"/>
    </location>
</feature>
<feature type="transmembrane region" description="Helical" evidence="5">
    <location>
        <begin position="57"/>
        <end position="79"/>
    </location>
</feature>
<dbReference type="Gene3D" id="1.20.1070.10">
    <property type="entry name" value="Rhodopsin 7-helix transmembrane proteins"/>
    <property type="match status" value="1"/>
</dbReference>
<evidence type="ECO:0000256" key="3">
    <source>
        <dbReference type="ARBA" id="ARBA00022989"/>
    </source>
</evidence>
<dbReference type="Pfam" id="PF07534">
    <property type="entry name" value="TLD"/>
    <property type="match status" value="1"/>
</dbReference>
<dbReference type="InterPro" id="IPR000276">
    <property type="entry name" value="GPCR_Rhodpsn"/>
</dbReference>
<dbReference type="PANTHER" id="PTHR23354:SF122">
    <property type="entry name" value="GTPASE-ACTIVATING PROTEIN SKYWALKER"/>
    <property type="match status" value="1"/>
</dbReference>
<dbReference type="SUPFAM" id="SSF81321">
    <property type="entry name" value="Family A G protein-coupled receptor-like"/>
    <property type="match status" value="1"/>
</dbReference>
<comment type="subcellular location">
    <subcellularLocation>
        <location evidence="1">Membrane</location>
    </subcellularLocation>
</comment>
<evidence type="ECO:0000256" key="4">
    <source>
        <dbReference type="ARBA" id="ARBA00023136"/>
    </source>
</evidence>
<feature type="transmembrane region" description="Helical" evidence="5">
    <location>
        <begin position="99"/>
        <end position="123"/>
    </location>
</feature>
<dbReference type="PANTHER" id="PTHR23354">
    <property type="entry name" value="NUCLEOLAR PROTEIN 7/ESTROGEN RECEPTOR COACTIVATOR-RELATED"/>
    <property type="match status" value="1"/>
</dbReference>
<evidence type="ECO:0000256" key="1">
    <source>
        <dbReference type="ARBA" id="ARBA00004370"/>
    </source>
</evidence>
<dbReference type="Proteomes" id="UP000192578">
    <property type="component" value="Unassembled WGS sequence"/>
</dbReference>
<dbReference type="GO" id="GO:0016020">
    <property type="term" value="C:membrane"/>
    <property type="evidence" value="ECO:0007669"/>
    <property type="project" value="UniProtKB-SubCell"/>
</dbReference>
<comment type="caution">
    <text evidence="8">The sequence shown here is derived from an EMBL/GenBank/DDBJ whole genome shotgun (WGS) entry which is preliminary data.</text>
</comment>
<evidence type="ECO:0000259" key="7">
    <source>
        <dbReference type="PROSITE" id="PS51886"/>
    </source>
</evidence>
<keyword evidence="2 5" id="KW-0812">Transmembrane</keyword>
<sequence>MADLCGRPLDVLDGSPTVPATRYVGQAAFSILLALSVVGNLFCMRVLLAEKRKRSPVIYLITLCIANLFVMLLELPSYLGMYFEGVREQASYMDFMEGGLGFLMWVEQTFILVSNWVLILFTVERILLTIKPSFFPLRVRIRQAVTASLVLSISLALVSVPAAVLYQRWWSDTQATSPIGRCDLTVSMIADWLTKWTRIRRSMDVFCFHMALPLLTFLILLATSVAWMILRNLKKRKRSGLGRNGQQGEVPEGSGRKLISGSADGKRHTFHDTPADLPSHQIALWQAKYVTMLIRAIILYFVTHLSDMVFTVIVLLSNYPSCALDVSRDTIDLLQPIVHSVTLLNYSINWLLFVGLMDNLKTAWRKKSREAVPRLTEHQMTPLTGTTDRKIVRFADRTEGGVDVRLPQMRREKSVLLPEVVGSILNSEMFRELWLFLPFRVRIYQPKLIFSTNEDGTSITNFLNTVRGYGATILAIRTIKGEIFGAYCGSSWDERVHGKREYLFFGTGETFLFVFNPELRLYPWIGLCGRKTSPDSCLYMAADSQHLSIGGGGQEAISFESSLARGFSGTSLTFANPPLCENGEFESAVVEVYTFTDTMM</sequence>
<dbReference type="InterPro" id="IPR017452">
    <property type="entry name" value="GPCR_Rhodpsn_7TM"/>
</dbReference>
<reference evidence="9" key="1">
    <citation type="submission" date="2017-01" db="EMBL/GenBank/DDBJ databases">
        <title>Comparative genomics of anhydrobiosis in the tardigrade Hypsibius dujardini.</title>
        <authorList>
            <person name="Yoshida Y."/>
            <person name="Koutsovoulos G."/>
            <person name="Laetsch D."/>
            <person name="Stevens L."/>
            <person name="Kumar S."/>
            <person name="Horikawa D."/>
            <person name="Ishino K."/>
            <person name="Komine S."/>
            <person name="Tomita M."/>
            <person name="Blaxter M."/>
            <person name="Arakawa K."/>
        </authorList>
    </citation>
    <scope>NUCLEOTIDE SEQUENCE [LARGE SCALE GENOMIC DNA]</scope>
    <source>
        <strain evidence="9">Z151</strain>
    </source>
</reference>
<feature type="transmembrane region" description="Helical" evidence="5">
    <location>
        <begin position="27"/>
        <end position="48"/>
    </location>
</feature>
<keyword evidence="3 5" id="KW-1133">Transmembrane helix</keyword>
<feature type="domain" description="TLDc" evidence="7">
    <location>
        <begin position="423"/>
        <end position="596"/>
    </location>
</feature>
<accession>A0A1W0X6A4</accession>
<feature type="transmembrane region" description="Helical" evidence="5">
    <location>
        <begin position="297"/>
        <end position="317"/>
    </location>
</feature>
<dbReference type="PROSITE" id="PS51886">
    <property type="entry name" value="TLDC"/>
    <property type="match status" value="1"/>
</dbReference>
<feature type="transmembrane region" description="Helical" evidence="5">
    <location>
        <begin position="144"/>
        <end position="166"/>
    </location>
</feature>
<dbReference type="AlphaFoldDB" id="A0A1W0X6A4"/>
<dbReference type="EMBL" id="MTYJ01000015">
    <property type="protein sequence ID" value="OQV22852.1"/>
    <property type="molecule type" value="Genomic_DNA"/>
</dbReference>